<comment type="caution">
    <text evidence="11">The sequence shown here is derived from an EMBL/GenBank/DDBJ whole genome shotgun (WGS) entry which is preliminary data.</text>
</comment>
<dbReference type="EMBL" id="JAACJK010000065">
    <property type="protein sequence ID" value="KAF5334870.1"/>
    <property type="molecule type" value="Genomic_DNA"/>
</dbReference>
<keyword evidence="3 8" id="KW-0812">Transmembrane</keyword>
<keyword evidence="5" id="KW-0406">Ion transport</keyword>
<dbReference type="GO" id="GO:0005886">
    <property type="term" value="C:plasma membrane"/>
    <property type="evidence" value="ECO:0007669"/>
    <property type="project" value="TreeGrafter"/>
</dbReference>
<dbReference type="GO" id="GO:0006826">
    <property type="term" value="P:iron ion transport"/>
    <property type="evidence" value="ECO:0007669"/>
    <property type="project" value="TreeGrafter"/>
</dbReference>
<evidence type="ECO:0000313" key="12">
    <source>
        <dbReference type="Proteomes" id="UP000541558"/>
    </source>
</evidence>
<evidence type="ECO:0000259" key="10">
    <source>
        <dbReference type="Pfam" id="PF01794"/>
    </source>
</evidence>
<evidence type="ECO:0000256" key="2">
    <source>
        <dbReference type="ARBA" id="ARBA00022448"/>
    </source>
</evidence>
<keyword evidence="9" id="KW-0732">Signal</keyword>
<feature type="transmembrane region" description="Helical" evidence="8">
    <location>
        <begin position="305"/>
        <end position="330"/>
    </location>
</feature>
<dbReference type="AlphaFoldDB" id="A0A8H5FF51"/>
<dbReference type="OrthoDB" id="4494341at2759"/>
<evidence type="ECO:0000256" key="8">
    <source>
        <dbReference type="SAM" id="Phobius"/>
    </source>
</evidence>
<keyword evidence="4 8" id="KW-1133">Transmembrane helix</keyword>
<evidence type="ECO:0000256" key="7">
    <source>
        <dbReference type="SAM" id="MobiDB-lite"/>
    </source>
</evidence>
<accession>A0A8H5FF51</accession>
<organism evidence="11 12">
    <name type="scientific">Ephemerocybe angulata</name>
    <dbReference type="NCBI Taxonomy" id="980116"/>
    <lineage>
        <taxon>Eukaryota</taxon>
        <taxon>Fungi</taxon>
        <taxon>Dikarya</taxon>
        <taxon>Basidiomycota</taxon>
        <taxon>Agaricomycotina</taxon>
        <taxon>Agaricomycetes</taxon>
        <taxon>Agaricomycetidae</taxon>
        <taxon>Agaricales</taxon>
        <taxon>Agaricineae</taxon>
        <taxon>Psathyrellaceae</taxon>
        <taxon>Ephemerocybe</taxon>
    </lineage>
</organism>
<dbReference type="PANTHER" id="PTHR32361:SF9">
    <property type="entry name" value="FERRIC REDUCTASE TRANSMEMBRANE COMPONENT 3-RELATED"/>
    <property type="match status" value="1"/>
</dbReference>
<keyword evidence="6 8" id="KW-0472">Membrane</keyword>
<dbReference type="CDD" id="cd06186">
    <property type="entry name" value="NOX_Duox_like_FAD_NADP"/>
    <property type="match status" value="1"/>
</dbReference>
<gene>
    <name evidence="11" type="ORF">D9611_009993</name>
</gene>
<feature type="transmembrane region" description="Helical" evidence="8">
    <location>
        <begin position="415"/>
        <end position="441"/>
    </location>
</feature>
<dbReference type="SUPFAM" id="SSF52343">
    <property type="entry name" value="Ferredoxin reductase-like, C-terminal NADP-linked domain"/>
    <property type="match status" value="1"/>
</dbReference>
<feature type="domain" description="Ferric oxidoreductase" evidence="10">
    <location>
        <begin position="316"/>
        <end position="430"/>
    </location>
</feature>
<dbReference type="SFLD" id="SFLDS00052">
    <property type="entry name" value="Ferric_Reductase_Domain"/>
    <property type="match status" value="1"/>
</dbReference>
<evidence type="ECO:0000256" key="5">
    <source>
        <dbReference type="ARBA" id="ARBA00023065"/>
    </source>
</evidence>
<feature type="transmembrane region" description="Helical" evidence="8">
    <location>
        <begin position="447"/>
        <end position="465"/>
    </location>
</feature>
<dbReference type="GO" id="GO:0000293">
    <property type="term" value="F:ferric-chelate reductase activity"/>
    <property type="evidence" value="ECO:0007669"/>
    <property type="project" value="TreeGrafter"/>
</dbReference>
<sequence>MIFSVVRLRGYHVLFLAVSLLSFFAPAIADGHGQVGMGSTLYKPFCANACRHVLAKSKLICDPRLPSSSSTSTSSGDTHTHSKRHEHSEELNTMDCLLHDAAFLRTLSLCLEQFCAKRDRVPNWVIEEYWEGHVGTSESVGDWSEEMRPGMAYAEALIYAKADVQAAGGTVPSAVPGEPLNVTSTVREEDWTGEYVTLVWFEKIQSEMTWNSVAIALSMVFIPVFLSLFRFLPGRPLGYSRLVAVLERPLIGHRHRTPVAFNLGFMPTRGQSLYILYLIATQIFLCIFPLTFGPTAGNYIGPTKHIQILVIIGDRSGLLAMANFVALFLFSGRNNVLLWVTGWSHGTFLLLHRWIAYCTIAQVCVHSAVLLAEYWPTHTTDQTMPYWIWGTVGTLLFVLMWPLSILPVRQRMYEFFLLTHQLFAALVLIASFLHVYLLFGYDWGYEYWVYVAGILWFIDRAVRVLRVVGNGVKRAVVTPVTGSGSGELEYIRVDVEGIVAEGHVYLYFPTLSWKFWENHPFSVISSFSDAAGSHPRGTIAVTATDEKVDPEKTSIGSGSDASLAGVRPRATFLLRLRAGSTQSLAQRLLSSTAQNISLPVFVESAYHSNPNAQRDLAHCSSLLVFAGGVGITAVLPLLKTFGGSKAKMFWGVRDESLAQALEPEFLRDLRERRGTEVSVRIGERWDVKALVKAELDGTLEAGDLGIVVCGPAGMADDVRWAVGEYGATAKRGVVFVDEAFAW</sequence>
<keyword evidence="12" id="KW-1185">Reference proteome</keyword>
<feature type="transmembrane region" description="Helical" evidence="8">
    <location>
        <begin position="213"/>
        <end position="232"/>
    </location>
</feature>
<evidence type="ECO:0000256" key="3">
    <source>
        <dbReference type="ARBA" id="ARBA00022692"/>
    </source>
</evidence>
<evidence type="ECO:0000256" key="4">
    <source>
        <dbReference type="ARBA" id="ARBA00022989"/>
    </source>
</evidence>
<reference evidence="11 12" key="1">
    <citation type="journal article" date="2020" name="ISME J.">
        <title>Uncovering the hidden diversity of litter-decomposition mechanisms in mushroom-forming fungi.</title>
        <authorList>
            <person name="Floudas D."/>
            <person name="Bentzer J."/>
            <person name="Ahren D."/>
            <person name="Johansson T."/>
            <person name="Persson P."/>
            <person name="Tunlid A."/>
        </authorList>
    </citation>
    <scope>NUCLEOTIDE SEQUENCE [LARGE SCALE GENOMIC DNA]</scope>
    <source>
        <strain evidence="11 12">CBS 175.51</strain>
    </source>
</reference>
<feature type="region of interest" description="Disordered" evidence="7">
    <location>
        <begin position="65"/>
        <end position="86"/>
    </location>
</feature>
<feature type="compositionally biased region" description="Low complexity" evidence="7">
    <location>
        <begin position="67"/>
        <end position="77"/>
    </location>
</feature>
<evidence type="ECO:0000313" key="11">
    <source>
        <dbReference type="EMBL" id="KAF5334870.1"/>
    </source>
</evidence>
<evidence type="ECO:0000256" key="6">
    <source>
        <dbReference type="ARBA" id="ARBA00023136"/>
    </source>
</evidence>
<comment type="subcellular location">
    <subcellularLocation>
        <location evidence="1">Membrane</location>
        <topology evidence="1">Multi-pass membrane protein</topology>
    </subcellularLocation>
</comment>
<name>A0A8H5FF51_9AGAR</name>
<dbReference type="SFLD" id="SFLDG01168">
    <property type="entry name" value="Ferric_reductase_subgroup_(FRE"/>
    <property type="match status" value="1"/>
</dbReference>
<dbReference type="Proteomes" id="UP000541558">
    <property type="component" value="Unassembled WGS sequence"/>
</dbReference>
<dbReference type="PANTHER" id="PTHR32361">
    <property type="entry name" value="FERRIC/CUPRIC REDUCTASE TRANSMEMBRANE COMPONENT"/>
    <property type="match status" value="1"/>
</dbReference>
<dbReference type="InterPro" id="IPR051410">
    <property type="entry name" value="Ferric/Cupric_Reductase"/>
</dbReference>
<dbReference type="GO" id="GO:0006879">
    <property type="term" value="P:intracellular iron ion homeostasis"/>
    <property type="evidence" value="ECO:0007669"/>
    <property type="project" value="TreeGrafter"/>
</dbReference>
<feature type="transmembrane region" description="Helical" evidence="8">
    <location>
        <begin position="351"/>
        <end position="372"/>
    </location>
</feature>
<dbReference type="Pfam" id="PF01794">
    <property type="entry name" value="Ferric_reduct"/>
    <property type="match status" value="1"/>
</dbReference>
<feature type="signal peptide" evidence="9">
    <location>
        <begin position="1"/>
        <end position="29"/>
    </location>
</feature>
<dbReference type="InterPro" id="IPR013130">
    <property type="entry name" value="Fe3_Rdtase_TM_dom"/>
</dbReference>
<dbReference type="GO" id="GO:0015677">
    <property type="term" value="P:copper ion import"/>
    <property type="evidence" value="ECO:0007669"/>
    <property type="project" value="TreeGrafter"/>
</dbReference>
<evidence type="ECO:0000256" key="1">
    <source>
        <dbReference type="ARBA" id="ARBA00004141"/>
    </source>
</evidence>
<dbReference type="Gene3D" id="3.40.50.80">
    <property type="entry name" value="Nucleotide-binding domain of ferredoxin-NADP reductase (FNR) module"/>
    <property type="match status" value="1"/>
</dbReference>
<proteinExistence type="predicted"/>
<feature type="transmembrane region" description="Helical" evidence="8">
    <location>
        <begin position="273"/>
        <end position="293"/>
    </location>
</feature>
<feature type="chain" id="PRO_5034142898" description="Ferric oxidoreductase domain-containing protein" evidence="9">
    <location>
        <begin position="30"/>
        <end position="742"/>
    </location>
</feature>
<evidence type="ECO:0000256" key="9">
    <source>
        <dbReference type="SAM" id="SignalP"/>
    </source>
</evidence>
<keyword evidence="2" id="KW-0813">Transport</keyword>
<protein>
    <recommendedName>
        <fullName evidence="10">Ferric oxidoreductase domain-containing protein</fullName>
    </recommendedName>
</protein>
<feature type="transmembrane region" description="Helical" evidence="8">
    <location>
        <begin position="384"/>
        <end position="403"/>
    </location>
</feature>
<feature type="transmembrane region" description="Helical" evidence="8">
    <location>
        <begin position="616"/>
        <end position="638"/>
    </location>
</feature>
<dbReference type="InterPro" id="IPR039261">
    <property type="entry name" value="FNR_nucleotide-bd"/>
</dbReference>